<dbReference type="EMBL" id="BARS01054044">
    <property type="protein sequence ID" value="GAG45049.1"/>
    <property type="molecule type" value="Genomic_DNA"/>
</dbReference>
<sequence length="222" mass="24244">LRCLLRQVNPEADEELTEKLAKMEEDIGVSITEDILSNLGDTWVLASAPSQGGFLTGTLLRVEIKDAEKLAAAIRKVEDFIKRRYGPSPQTRPASGPSLGPPSRHRISIETIRAGQTEIHYLFVSGGSPMPIAPAWAIHNDQLYLAGWPQVLVSAIEATGAASLMQEPMFRKTRARISGQPSAMVYTNTPKMLRLTYHWLLLGWSMGAGALSGELGVLVRPD</sequence>
<organism evidence="2">
    <name type="scientific">marine sediment metagenome</name>
    <dbReference type="NCBI Taxonomy" id="412755"/>
    <lineage>
        <taxon>unclassified sequences</taxon>
        <taxon>metagenomes</taxon>
        <taxon>ecological metagenomes</taxon>
    </lineage>
</organism>
<comment type="caution">
    <text evidence="2">The sequence shown here is derived from an EMBL/GenBank/DDBJ whole genome shotgun (WGS) entry which is preliminary data.</text>
</comment>
<proteinExistence type="predicted"/>
<evidence type="ECO:0000256" key="1">
    <source>
        <dbReference type="SAM" id="MobiDB-lite"/>
    </source>
</evidence>
<evidence type="ECO:0000313" key="2">
    <source>
        <dbReference type="EMBL" id="GAG45049.1"/>
    </source>
</evidence>
<feature type="region of interest" description="Disordered" evidence="1">
    <location>
        <begin position="84"/>
        <end position="104"/>
    </location>
</feature>
<dbReference type="AlphaFoldDB" id="X0XPG0"/>
<gene>
    <name evidence="2" type="ORF">S01H1_80084</name>
</gene>
<protein>
    <submittedName>
        <fullName evidence="2">Uncharacterized protein</fullName>
    </submittedName>
</protein>
<feature type="non-terminal residue" evidence="2">
    <location>
        <position position="222"/>
    </location>
</feature>
<feature type="non-terminal residue" evidence="2">
    <location>
        <position position="1"/>
    </location>
</feature>
<name>X0XPG0_9ZZZZ</name>
<reference evidence="2" key="1">
    <citation type="journal article" date="2014" name="Front. Microbiol.">
        <title>High frequency of phylogenetically diverse reductive dehalogenase-homologous genes in deep subseafloor sedimentary metagenomes.</title>
        <authorList>
            <person name="Kawai M."/>
            <person name="Futagami T."/>
            <person name="Toyoda A."/>
            <person name="Takaki Y."/>
            <person name="Nishi S."/>
            <person name="Hori S."/>
            <person name="Arai W."/>
            <person name="Tsubouchi T."/>
            <person name="Morono Y."/>
            <person name="Uchiyama I."/>
            <person name="Ito T."/>
            <person name="Fujiyama A."/>
            <person name="Inagaki F."/>
            <person name="Takami H."/>
        </authorList>
    </citation>
    <scope>NUCLEOTIDE SEQUENCE</scope>
    <source>
        <strain evidence="2">Expedition CK06-06</strain>
    </source>
</reference>
<accession>X0XPG0</accession>